<dbReference type="GO" id="GO:0017057">
    <property type="term" value="F:6-phosphogluconolactonase activity"/>
    <property type="evidence" value="ECO:0007669"/>
    <property type="project" value="TreeGrafter"/>
</dbReference>
<comment type="similarity">
    <text evidence="1">Belongs to the cycloisomerase 2 family.</text>
</comment>
<dbReference type="FunFam" id="2.130.10.10:FF:000306">
    <property type="entry name" value="3-carboxymuconate cyclase"/>
    <property type="match status" value="1"/>
</dbReference>
<keyword evidence="3" id="KW-0732">Signal</keyword>
<evidence type="ECO:0000313" key="4">
    <source>
        <dbReference type="EMBL" id="MBE9660999.1"/>
    </source>
</evidence>
<evidence type="ECO:0000256" key="3">
    <source>
        <dbReference type="SAM" id="SignalP"/>
    </source>
</evidence>
<dbReference type="PANTHER" id="PTHR30344">
    <property type="entry name" value="6-PHOSPHOGLUCONOLACTONASE-RELATED"/>
    <property type="match status" value="1"/>
</dbReference>
<dbReference type="EMBL" id="JADFFL010000002">
    <property type="protein sequence ID" value="MBE9660999.1"/>
    <property type="molecule type" value="Genomic_DNA"/>
</dbReference>
<dbReference type="Gene3D" id="2.130.10.10">
    <property type="entry name" value="YVTN repeat-like/Quinoprotein amine dehydrogenase"/>
    <property type="match status" value="1"/>
</dbReference>
<dbReference type="InterPro" id="IPR015943">
    <property type="entry name" value="WD40/YVTN_repeat-like_dom_sf"/>
</dbReference>
<feature type="signal peptide" evidence="3">
    <location>
        <begin position="1"/>
        <end position="18"/>
    </location>
</feature>
<reference evidence="4" key="1">
    <citation type="submission" date="2020-10" db="EMBL/GenBank/DDBJ databases">
        <title>Mucilaginibacter mali sp. nov., isolated from rhizosphere soil of apple orchard.</title>
        <authorList>
            <person name="Lee J.-S."/>
            <person name="Kim H.S."/>
            <person name="Kim J.-S."/>
        </authorList>
    </citation>
    <scope>NUCLEOTIDE SEQUENCE</scope>
    <source>
        <strain evidence="4">KCTC 22746</strain>
    </source>
</reference>
<organism evidence="4 5">
    <name type="scientific">Mucilaginibacter myungsuensis</name>
    <dbReference type="NCBI Taxonomy" id="649104"/>
    <lineage>
        <taxon>Bacteria</taxon>
        <taxon>Pseudomonadati</taxon>
        <taxon>Bacteroidota</taxon>
        <taxon>Sphingobacteriia</taxon>
        <taxon>Sphingobacteriales</taxon>
        <taxon>Sphingobacteriaceae</taxon>
        <taxon>Mucilaginibacter</taxon>
    </lineage>
</organism>
<dbReference type="RefSeq" id="WP_194110210.1">
    <property type="nucleotide sequence ID" value="NZ_JADFFL010000002.1"/>
</dbReference>
<protein>
    <submittedName>
        <fullName evidence="4">Lactonase family protein</fullName>
    </submittedName>
</protein>
<dbReference type="SUPFAM" id="SSF51004">
    <property type="entry name" value="C-terminal (heme d1) domain of cytochrome cd1-nitrite reductase"/>
    <property type="match status" value="1"/>
</dbReference>
<dbReference type="AlphaFoldDB" id="A0A929KT07"/>
<evidence type="ECO:0000256" key="1">
    <source>
        <dbReference type="ARBA" id="ARBA00005564"/>
    </source>
</evidence>
<dbReference type="Pfam" id="PF10282">
    <property type="entry name" value="Lactonase"/>
    <property type="match status" value="1"/>
</dbReference>
<evidence type="ECO:0000256" key="2">
    <source>
        <dbReference type="ARBA" id="ARBA00022526"/>
    </source>
</evidence>
<evidence type="ECO:0000313" key="5">
    <source>
        <dbReference type="Proteomes" id="UP000622475"/>
    </source>
</evidence>
<keyword evidence="2" id="KW-0313">Glucose metabolism</keyword>
<comment type="caution">
    <text evidence="4">The sequence shown here is derived from an EMBL/GenBank/DDBJ whole genome shotgun (WGS) entry which is preliminary data.</text>
</comment>
<accession>A0A929KT07</accession>
<name>A0A929KT07_9SPHI</name>
<dbReference type="Proteomes" id="UP000622475">
    <property type="component" value="Unassembled WGS sequence"/>
</dbReference>
<keyword evidence="2" id="KW-0119">Carbohydrate metabolism</keyword>
<proteinExistence type="inferred from homology"/>
<feature type="chain" id="PRO_5037323290" evidence="3">
    <location>
        <begin position="19"/>
        <end position="380"/>
    </location>
</feature>
<gene>
    <name evidence="4" type="ORF">IRJ16_03815</name>
</gene>
<dbReference type="InterPro" id="IPR011048">
    <property type="entry name" value="Haem_d1_sf"/>
</dbReference>
<dbReference type="PANTHER" id="PTHR30344:SF1">
    <property type="entry name" value="6-PHOSPHOGLUCONOLACTONASE"/>
    <property type="match status" value="1"/>
</dbReference>
<dbReference type="InterPro" id="IPR050282">
    <property type="entry name" value="Cycloisomerase_2"/>
</dbReference>
<dbReference type="GO" id="GO:0006006">
    <property type="term" value="P:glucose metabolic process"/>
    <property type="evidence" value="ECO:0007669"/>
    <property type="project" value="UniProtKB-KW"/>
</dbReference>
<dbReference type="GO" id="GO:0005829">
    <property type="term" value="C:cytosol"/>
    <property type="evidence" value="ECO:0007669"/>
    <property type="project" value="TreeGrafter"/>
</dbReference>
<sequence>MKKALIAATLLLSANAFAQKKDMTPKMYDLLIGTYTSGESQGIYVYRFYTETGKTAYLNVAEGVDNPSYLAIGKNNKFVYSVNEVGDDRKGSVSAFSFEPYSGKIALINKQPTTGAGPCYIAVDKANKHAFVANYAGGSLSVLPIGKAGSLGAVTQTVQDQGSSVNNDRQAGPHVHTAMLSPDEKYLLYTDLGTDKINIMKHKSGQDQPLTPAEPAALEVKPGDGPRHLDFTPDKKFMYLLTEMTGTIYAYSYDGPKSKQLETVSIVPEGFKGKVGAADIHVSPDGKFLYASNRGDVNEIVVFSIAPETGKLTFVERKSTLGKTPRNFVIDPSGNFLLVANQDSNNIYVFRINKQTGKLNVTPHILTVPNPVCLKFTPAE</sequence>
<dbReference type="InterPro" id="IPR019405">
    <property type="entry name" value="Lactonase_7-beta_prop"/>
</dbReference>
<keyword evidence="5" id="KW-1185">Reference proteome</keyword>